<dbReference type="EMBL" id="LR797445">
    <property type="protein sequence ID" value="CAB4217588.1"/>
    <property type="molecule type" value="Genomic_DNA"/>
</dbReference>
<proteinExistence type="predicted"/>
<accession>A0A6J5MJB1</accession>
<dbReference type="EMBL" id="LR796462">
    <property type="protein sequence ID" value="CAB4146272.1"/>
    <property type="molecule type" value="Genomic_DNA"/>
</dbReference>
<evidence type="ECO:0000313" key="3">
    <source>
        <dbReference type="EMBL" id="CAB4197810.1"/>
    </source>
</evidence>
<reference evidence="1" key="1">
    <citation type="submission" date="2020-04" db="EMBL/GenBank/DDBJ databases">
        <authorList>
            <person name="Chiriac C."/>
            <person name="Salcher M."/>
            <person name="Ghai R."/>
            <person name="Kavagutti S V."/>
        </authorList>
    </citation>
    <scope>NUCLEOTIDE SEQUENCE</scope>
</reference>
<evidence type="ECO:0000313" key="4">
    <source>
        <dbReference type="EMBL" id="CAB4217588.1"/>
    </source>
</evidence>
<name>A0A6J5MJB1_9CAUD</name>
<organism evidence="1">
    <name type="scientific">uncultured Caudovirales phage</name>
    <dbReference type="NCBI Taxonomy" id="2100421"/>
    <lineage>
        <taxon>Viruses</taxon>
        <taxon>Duplodnaviria</taxon>
        <taxon>Heunggongvirae</taxon>
        <taxon>Uroviricota</taxon>
        <taxon>Caudoviricetes</taxon>
        <taxon>Peduoviridae</taxon>
        <taxon>Maltschvirus</taxon>
        <taxon>Maltschvirus maltsch</taxon>
    </lineage>
</organism>
<evidence type="ECO:0000313" key="1">
    <source>
        <dbReference type="EMBL" id="CAB4146272.1"/>
    </source>
</evidence>
<gene>
    <name evidence="2" type="ORF">UFOVP1225_45</name>
    <name evidence="3" type="ORF">UFOVP1319_35</name>
    <name evidence="4" type="ORF">UFOVP1591_45</name>
    <name evidence="1" type="ORF">UFOVP478_18</name>
</gene>
<protein>
    <submittedName>
        <fullName evidence="1">Uncharacterized protein</fullName>
    </submittedName>
</protein>
<evidence type="ECO:0000313" key="2">
    <source>
        <dbReference type="EMBL" id="CAB4191515.1"/>
    </source>
</evidence>
<sequence>MKIQTANEIEINISRIEEALNVFKQEYIGVLDVLSTIPEECITLCYFYPNETTHHLIINLTTREAFAPLRALRPRWEKSYQVYGEKGVVTYSSAEAGRFAIVCEVGELPPSCTLVETTVTLPAMPERISVTRKIKCNEPKTAEQAAAALKNLEGSLEN</sequence>
<dbReference type="EMBL" id="LR797255">
    <property type="protein sequence ID" value="CAB4197810.1"/>
    <property type="molecule type" value="Genomic_DNA"/>
</dbReference>
<dbReference type="EMBL" id="LR797173">
    <property type="protein sequence ID" value="CAB4191515.1"/>
    <property type="molecule type" value="Genomic_DNA"/>
</dbReference>